<sequence>MRIIKNIILFFLAIIVLLLVAGLFVKKDYAIEREIVINKPKAEVFDYIRHIKNQDNYSVWNQKDPAMKRDYKGNDGEVGFVYAWESTNKEVGKGEQEIVRIVDGDRVDMKLRFKEPMEADDDAYMITEAVSENQTKVKWGFKGSINYPMNLLLLFMDMEKELGGALETGLKDMKAILEKQ</sequence>
<dbReference type="AlphaFoldDB" id="A0A4S3ZT42"/>
<dbReference type="SUPFAM" id="SSF55961">
    <property type="entry name" value="Bet v1-like"/>
    <property type="match status" value="1"/>
</dbReference>
<dbReference type="CDD" id="cd07818">
    <property type="entry name" value="SRPBCC_1"/>
    <property type="match status" value="1"/>
</dbReference>
<evidence type="ECO:0000313" key="1">
    <source>
        <dbReference type="EMBL" id="THF48859.1"/>
    </source>
</evidence>
<accession>A0A4S3ZT42</accession>
<dbReference type="InterPro" id="IPR023393">
    <property type="entry name" value="START-like_dom_sf"/>
</dbReference>
<dbReference type="Proteomes" id="UP000307507">
    <property type="component" value="Unassembled WGS sequence"/>
</dbReference>
<organism evidence="1 2">
    <name type="scientific">Flavobacterium supellecticarium</name>
    <dbReference type="NCBI Taxonomy" id="2565924"/>
    <lineage>
        <taxon>Bacteria</taxon>
        <taxon>Pseudomonadati</taxon>
        <taxon>Bacteroidota</taxon>
        <taxon>Flavobacteriia</taxon>
        <taxon>Flavobacteriales</taxon>
        <taxon>Flavobacteriaceae</taxon>
        <taxon>Flavobacterium</taxon>
    </lineage>
</organism>
<dbReference type="OrthoDB" id="9807923at2"/>
<keyword evidence="2" id="KW-1185">Reference proteome</keyword>
<gene>
    <name evidence="1" type="ORF">E6C50_14005</name>
</gene>
<name>A0A4S3ZT42_9FLAO</name>
<protein>
    <submittedName>
        <fullName evidence="1">Polyketide cyclase</fullName>
    </submittedName>
</protein>
<proteinExistence type="predicted"/>
<dbReference type="RefSeq" id="WP_136403852.1">
    <property type="nucleotide sequence ID" value="NZ_SSNZ01000007.1"/>
</dbReference>
<evidence type="ECO:0000313" key="2">
    <source>
        <dbReference type="Proteomes" id="UP000307507"/>
    </source>
</evidence>
<comment type="caution">
    <text evidence="1">The sequence shown here is derived from an EMBL/GenBank/DDBJ whole genome shotgun (WGS) entry which is preliminary data.</text>
</comment>
<reference evidence="1 2" key="1">
    <citation type="submission" date="2019-04" db="EMBL/GenBank/DDBJ databases">
        <title>Flavobacterium sp. nov. isolated from construction timber.</title>
        <authorList>
            <person name="Lin S.-Y."/>
            <person name="Chang C.-T."/>
            <person name="Young C.-C."/>
        </authorList>
    </citation>
    <scope>NUCLEOTIDE SEQUENCE [LARGE SCALE GENOMIC DNA]</scope>
    <source>
        <strain evidence="1 2">CC-CTC003</strain>
    </source>
</reference>
<dbReference type="EMBL" id="SSNZ01000007">
    <property type="protein sequence ID" value="THF48859.1"/>
    <property type="molecule type" value="Genomic_DNA"/>
</dbReference>
<dbReference type="Gene3D" id="3.30.530.20">
    <property type="match status" value="1"/>
</dbReference>